<keyword evidence="1" id="KW-0175">Coiled coil</keyword>
<dbReference type="InterPro" id="IPR056708">
    <property type="entry name" value="DUF7806"/>
</dbReference>
<dbReference type="OrthoDB" id="759501at2759"/>
<comment type="caution">
    <text evidence="3">The sequence shown here is derived from an EMBL/GenBank/DDBJ whole genome shotgun (WGS) entry which is preliminary data.</text>
</comment>
<proteinExistence type="predicted"/>
<feature type="coiled-coil region" evidence="1">
    <location>
        <begin position="38"/>
        <end position="104"/>
    </location>
</feature>
<dbReference type="EMBL" id="BDDD01000323">
    <property type="protein sequence ID" value="GAV63823.1"/>
    <property type="molecule type" value="Genomic_DNA"/>
</dbReference>
<evidence type="ECO:0000259" key="2">
    <source>
        <dbReference type="Pfam" id="PF25091"/>
    </source>
</evidence>
<evidence type="ECO:0000313" key="3">
    <source>
        <dbReference type="EMBL" id="GAV63823.1"/>
    </source>
</evidence>
<evidence type="ECO:0000256" key="1">
    <source>
        <dbReference type="SAM" id="Coils"/>
    </source>
</evidence>
<reference evidence="4" key="1">
    <citation type="submission" date="2016-04" db="EMBL/GenBank/DDBJ databases">
        <title>Cephalotus genome sequencing.</title>
        <authorList>
            <person name="Fukushima K."/>
            <person name="Hasebe M."/>
            <person name="Fang X."/>
        </authorList>
    </citation>
    <scope>NUCLEOTIDE SEQUENCE [LARGE SCALE GENOMIC DNA]</scope>
    <source>
        <strain evidence="4">cv. St1</strain>
    </source>
</reference>
<protein>
    <recommendedName>
        <fullName evidence="2">DUF7806 domain-containing protein</fullName>
    </recommendedName>
</protein>
<organism evidence="3 4">
    <name type="scientific">Cephalotus follicularis</name>
    <name type="common">Albany pitcher plant</name>
    <dbReference type="NCBI Taxonomy" id="3775"/>
    <lineage>
        <taxon>Eukaryota</taxon>
        <taxon>Viridiplantae</taxon>
        <taxon>Streptophyta</taxon>
        <taxon>Embryophyta</taxon>
        <taxon>Tracheophyta</taxon>
        <taxon>Spermatophyta</taxon>
        <taxon>Magnoliopsida</taxon>
        <taxon>eudicotyledons</taxon>
        <taxon>Gunneridae</taxon>
        <taxon>Pentapetalae</taxon>
        <taxon>rosids</taxon>
        <taxon>fabids</taxon>
        <taxon>Oxalidales</taxon>
        <taxon>Cephalotaceae</taxon>
        <taxon>Cephalotus</taxon>
    </lineage>
</organism>
<dbReference type="PANTHER" id="PTHR35489:SF2">
    <property type="entry name" value="TITAN9"/>
    <property type="match status" value="1"/>
</dbReference>
<dbReference type="FunCoup" id="A0A1Q3B7T9">
    <property type="interactions" value="1295"/>
</dbReference>
<dbReference type="AlphaFoldDB" id="A0A1Q3B7T9"/>
<gene>
    <name evidence="3" type="ORF">CFOL_v3_07341</name>
</gene>
<dbReference type="Pfam" id="PF25091">
    <property type="entry name" value="DUF7806"/>
    <property type="match status" value="1"/>
</dbReference>
<dbReference type="GO" id="GO:0003006">
    <property type="term" value="P:developmental process involved in reproduction"/>
    <property type="evidence" value="ECO:0007669"/>
    <property type="project" value="TreeGrafter"/>
</dbReference>
<feature type="domain" description="DUF7806" evidence="2">
    <location>
        <begin position="221"/>
        <end position="315"/>
    </location>
</feature>
<name>A0A1Q3B7T9_CEPFO</name>
<dbReference type="STRING" id="3775.A0A1Q3B7T9"/>
<evidence type="ECO:0000313" key="4">
    <source>
        <dbReference type="Proteomes" id="UP000187406"/>
    </source>
</evidence>
<dbReference type="Proteomes" id="UP000187406">
    <property type="component" value="Unassembled WGS sequence"/>
</dbReference>
<dbReference type="PANTHER" id="PTHR35489">
    <property type="entry name" value="TITAN9"/>
    <property type="match status" value="1"/>
</dbReference>
<keyword evidence="4" id="KW-1185">Reference proteome</keyword>
<dbReference type="InParanoid" id="A0A1Q3B7T9"/>
<accession>A0A1Q3B7T9</accession>
<sequence length="318" mass="35669">MEALYTKLYNNYTKLKKKKWGELDELNRDQELKFLDYMSASEELIHHLKSENERLTAQVNNLRDEMASISSAKDDKCAEFQKLLIEENQKNKVLSEEVERLHKLHQVSSLDGKSANVQLNTPGDALVVSGKVSNSLSTRMTRKRIKQSLTESEAVLIMPGCSLQDDAIARVSAKDLSKGSLSSEAVVYTELVCKGSCTYWPECCKSFVDRSGGGANGMACANCVFQALIEYAIGLKFSTINQTEGIGISALHQSSGFSFCLTWVNKTVGEESELLYRVLSLGTFERVAPEWMREALMFSTSMCPIFFERLSRVIKLRH</sequence>